<dbReference type="Pfam" id="PF07980">
    <property type="entry name" value="SusD_RagB"/>
    <property type="match status" value="1"/>
</dbReference>
<evidence type="ECO:0000256" key="4">
    <source>
        <dbReference type="ARBA" id="ARBA00023136"/>
    </source>
</evidence>
<feature type="domain" description="SusD-like N-terminal" evidence="8">
    <location>
        <begin position="105"/>
        <end position="220"/>
    </location>
</feature>
<dbReference type="RefSeq" id="WP_188558336.1">
    <property type="nucleotide sequence ID" value="NZ_BMGS01000006.1"/>
</dbReference>
<evidence type="ECO:0000256" key="5">
    <source>
        <dbReference type="ARBA" id="ARBA00023237"/>
    </source>
</evidence>
<evidence type="ECO:0000256" key="2">
    <source>
        <dbReference type="ARBA" id="ARBA00006275"/>
    </source>
</evidence>
<dbReference type="CDD" id="cd08977">
    <property type="entry name" value="SusD"/>
    <property type="match status" value="1"/>
</dbReference>
<dbReference type="InterPro" id="IPR033985">
    <property type="entry name" value="SusD-like_N"/>
</dbReference>
<proteinExistence type="inferred from homology"/>
<protein>
    <submittedName>
        <fullName evidence="9">Membrane protein</fullName>
    </submittedName>
</protein>
<dbReference type="InterPro" id="IPR011990">
    <property type="entry name" value="TPR-like_helical_dom_sf"/>
</dbReference>
<accession>A0ABQ1WYY3</accession>
<evidence type="ECO:0000256" key="6">
    <source>
        <dbReference type="SAM" id="SignalP"/>
    </source>
</evidence>
<evidence type="ECO:0000313" key="9">
    <source>
        <dbReference type="EMBL" id="GGG49128.1"/>
    </source>
</evidence>
<sequence length="525" mass="59774">MKTNKIAALLLAGSLFMTTACEKDLLDQSNPNAPTTDQFWKTETDAIKGVFACYSGLQQFACYYRSWHFMAHRSDESYSQSPFVALADFTRFIQPDVDFFISSFAWNDYYRTIYRTNQVITHVPDIQMEETLKKRLVAEARFVRALSYFDLAYFFGNVPLITVEPTLATRAPQATQAQTEAFLISELQAIIPDLPFSYPDSDKGRATKGSAQALLAKVYMQQRKWTEASGIFAQIISSGQYSLVPNYVDNFTQSNENNRESVFEVQFTNENNTRLEVGQGQDNASSSETHDRPNFFGPPGATFADVQPRRWLLDAYTDSTTTFAPGSRTRHLIDPRRDMNIIHAGNPDRFYGVTFAEATQIRKFSWRTDQLYWRKYLSDREVSYNPARPDDPLENFSSGYNFRVIRYADVLLMQAEALTELGQTGAALPLINQVRARVNLAPLTNASQTQLRQLIRLERAKELAGEGTRWFDILRYGLMDDAAGISELRSRDADFTNFRLGVSKLLPIPRRDLAIDPNLKQNPGY</sequence>
<reference evidence="10" key="1">
    <citation type="journal article" date="2019" name="Int. J. Syst. Evol. Microbiol.">
        <title>The Global Catalogue of Microorganisms (GCM) 10K type strain sequencing project: providing services to taxonomists for standard genome sequencing and annotation.</title>
        <authorList>
            <consortium name="The Broad Institute Genomics Platform"/>
            <consortium name="The Broad Institute Genome Sequencing Center for Infectious Disease"/>
            <person name="Wu L."/>
            <person name="Ma J."/>
        </authorList>
    </citation>
    <scope>NUCLEOTIDE SEQUENCE [LARGE SCALE GENOMIC DNA]</scope>
    <source>
        <strain evidence="10">CGMCC 1.12990</strain>
    </source>
</reference>
<dbReference type="PROSITE" id="PS51257">
    <property type="entry name" value="PROKAR_LIPOPROTEIN"/>
    <property type="match status" value="1"/>
</dbReference>
<feature type="domain" description="RagB/SusD" evidence="7">
    <location>
        <begin position="260"/>
        <end position="525"/>
    </location>
</feature>
<dbReference type="EMBL" id="BMGS01000006">
    <property type="protein sequence ID" value="GGG49128.1"/>
    <property type="molecule type" value="Genomic_DNA"/>
</dbReference>
<evidence type="ECO:0000259" key="8">
    <source>
        <dbReference type="Pfam" id="PF14322"/>
    </source>
</evidence>
<evidence type="ECO:0000256" key="3">
    <source>
        <dbReference type="ARBA" id="ARBA00022729"/>
    </source>
</evidence>
<comment type="caution">
    <text evidence="9">The sequence shown here is derived from an EMBL/GenBank/DDBJ whole genome shotgun (WGS) entry which is preliminary data.</text>
</comment>
<keyword evidence="10" id="KW-1185">Reference proteome</keyword>
<name>A0ABQ1WYY3_9BACT</name>
<dbReference type="InterPro" id="IPR012944">
    <property type="entry name" value="SusD_RagB_dom"/>
</dbReference>
<comment type="similarity">
    <text evidence="2">Belongs to the SusD family.</text>
</comment>
<dbReference type="Pfam" id="PF14322">
    <property type="entry name" value="SusD-like_3"/>
    <property type="match status" value="1"/>
</dbReference>
<dbReference type="Gene3D" id="1.25.40.390">
    <property type="match status" value="1"/>
</dbReference>
<keyword evidence="4" id="KW-0472">Membrane</keyword>
<gene>
    <name evidence="9" type="ORF">GCM10011378_26570</name>
</gene>
<comment type="subcellular location">
    <subcellularLocation>
        <location evidence="1">Cell outer membrane</location>
    </subcellularLocation>
</comment>
<organism evidence="9 10">
    <name type="scientific">Hymenobacter glacieicola</name>
    <dbReference type="NCBI Taxonomy" id="1562124"/>
    <lineage>
        <taxon>Bacteria</taxon>
        <taxon>Pseudomonadati</taxon>
        <taxon>Bacteroidota</taxon>
        <taxon>Cytophagia</taxon>
        <taxon>Cytophagales</taxon>
        <taxon>Hymenobacteraceae</taxon>
        <taxon>Hymenobacter</taxon>
    </lineage>
</organism>
<evidence type="ECO:0000259" key="7">
    <source>
        <dbReference type="Pfam" id="PF07980"/>
    </source>
</evidence>
<feature type="chain" id="PRO_5046179990" evidence="6">
    <location>
        <begin position="23"/>
        <end position="525"/>
    </location>
</feature>
<keyword evidence="5" id="KW-0998">Cell outer membrane</keyword>
<keyword evidence="3 6" id="KW-0732">Signal</keyword>
<dbReference type="SUPFAM" id="SSF48452">
    <property type="entry name" value="TPR-like"/>
    <property type="match status" value="1"/>
</dbReference>
<dbReference type="Proteomes" id="UP000601361">
    <property type="component" value="Unassembled WGS sequence"/>
</dbReference>
<evidence type="ECO:0000256" key="1">
    <source>
        <dbReference type="ARBA" id="ARBA00004442"/>
    </source>
</evidence>
<evidence type="ECO:0000313" key="10">
    <source>
        <dbReference type="Proteomes" id="UP000601361"/>
    </source>
</evidence>
<feature type="signal peptide" evidence="6">
    <location>
        <begin position="1"/>
        <end position="22"/>
    </location>
</feature>